<sequence>MPPKVDATDVAMTTYTSNHTDDAVPSHSRTHSNNPHARGASGTQNERGNGNTTSSVSIPPLPGSVPRKKANVLLQQLQPRADRRTLGVVAGALDNNVTTAHGPTSDAVATPPLKANAVIDTLSSFHRDAAMAKPFDVKSHFVSDAEIARGQHYLSDRESVRIELSGWFGNVDASQTTSPNRQLIDALFPPMPRHGQAAAVAGSSAAGDAIPAAERLLPMRALLGASLSVACQGDAERALRVLNAFDRGDDGHSRGHSAASSAAVQDPRRPRLEPRTKDDLFTTERLLAASGLGLDVLHEGRLCTPAASQIKGKHTVTDASVPPTSPAHEELQVQAETAAYEAAHRLLEKWPADVQRPASLHEMALVCNTLHQSFHASQLPGDIPEHFLAPQRHDDRASLLENSESRRLCDALLNSRLARDPIATKGLLAAYQIKHDPSFNLARHPDLQLPFLAARNHVFDESQLHEVGERLFKVLEYADRAAAPMQSSFKSVLDFVLGRHKNPLHALNRGTAGQMLREPEEDFAHIHAGIGMLIDKYRLDVENTPVSSNPSPNTVRTVLRAATLAEWDEQIGQHGWRDVMPMRPLTDALPLRHGAMDRIAERAADALGMPVETLKTHPAFATHKDDSTMSAGTFRRWANDAGMVDAMQQEIGTMNRMVNRGDGDMTMHTGDDRILMLRNKIAGARMTYPIRFTDTKQRGINFNPYTTKGLPKGPPVVALGPIVRAVHTRSAAVNSGSNALAGAFEVTSARGMGGTLGIGSIATWRLGNFSPTLGLSLVPAIGDHTTGKGAALRTRLHGTDPTLWSRTLLSAFDAMYGVSADQGTVSRPTDSTALLQRLANAHHADPYLSFGPMSTRTTTIGHAITPSAALRGKAEKARSAARGGLAMNATTTVQSYVDRRTKDHAGVLSTQTVNRSANVSVTTSAGAGSSIPAVGSFIFPALNFGSTQAVIVPRSTSSTVRFAQENGKIAPTTIVDTEFAKPSDFMSSMASRRDAWMNWTDSHGSQASNDLDRALARMADNAETGKVLMAERVIMQSPARQRLDLLLAMRTMAEHAPGNAVSRQQRVASANAGIQAVIHDPGSLGPRFLYTIESNSNQTIFDLSYMAEVTDISETSTARQLNAYRADATPGDPRGAI</sequence>
<organism evidence="2 3">
    <name type="scientific">Robbsia andropogonis</name>
    <dbReference type="NCBI Taxonomy" id="28092"/>
    <lineage>
        <taxon>Bacteria</taxon>
        <taxon>Pseudomonadati</taxon>
        <taxon>Pseudomonadota</taxon>
        <taxon>Betaproteobacteria</taxon>
        <taxon>Burkholderiales</taxon>
        <taxon>Burkholderiaceae</taxon>
        <taxon>Robbsia</taxon>
    </lineage>
</organism>
<feature type="compositionally biased region" description="Basic and acidic residues" evidence="1">
    <location>
        <begin position="266"/>
        <end position="275"/>
    </location>
</feature>
<feature type="region of interest" description="Disordered" evidence="1">
    <location>
        <begin position="249"/>
        <end position="275"/>
    </location>
</feature>
<gene>
    <name evidence="2" type="ORF">WM40_16640</name>
</gene>
<dbReference type="EMBL" id="LAQU01000018">
    <property type="protein sequence ID" value="KKB62572.1"/>
    <property type="molecule type" value="Genomic_DNA"/>
</dbReference>
<evidence type="ECO:0000256" key="1">
    <source>
        <dbReference type="SAM" id="MobiDB-lite"/>
    </source>
</evidence>
<feature type="compositionally biased region" description="Polar residues" evidence="1">
    <location>
        <begin position="31"/>
        <end position="57"/>
    </location>
</feature>
<evidence type="ECO:0000313" key="3">
    <source>
        <dbReference type="Proteomes" id="UP000033618"/>
    </source>
</evidence>
<reference evidence="2 3" key="1">
    <citation type="submission" date="2015-03" db="EMBL/GenBank/DDBJ databases">
        <title>Draft Genome Sequence of Burkholderia andropogonis type strain ICMP2807, isolated from Sorghum bicolor.</title>
        <authorList>
            <person name="Lopes-Santos L."/>
            <person name="Castro D.B."/>
            <person name="Ottoboni L.M."/>
            <person name="Park D."/>
            <person name="Weirc B.S."/>
            <person name="Destefano S.A."/>
        </authorList>
    </citation>
    <scope>NUCLEOTIDE SEQUENCE [LARGE SCALE GENOMIC DNA]</scope>
    <source>
        <strain evidence="2 3">ICMP2807</strain>
    </source>
</reference>
<accession>A0A0F5JZ55</accession>
<dbReference type="PATRIC" id="fig|28092.6.peg.3913"/>
<proteinExistence type="predicted"/>
<protein>
    <submittedName>
        <fullName evidence="2">Uncharacterized protein</fullName>
    </submittedName>
</protein>
<evidence type="ECO:0000313" key="2">
    <source>
        <dbReference type="EMBL" id="KKB62572.1"/>
    </source>
</evidence>
<name>A0A0F5JZ55_9BURK</name>
<keyword evidence="3" id="KW-1185">Reference proteome</keyword>
<dbReference type="OrthoDB" id="9135708at2"/>
<dbReference type="AlphaFoldDB" id="A0A0F5JZ55"/>
<comment type="caution">
    <text evidence="2">The sequence shown here is derived from an EMBL/GenBank/DDBJ whole genome shotgun (WGS) entry which is preliminary data.</text>
</comment>
<dbReference type="Proteomes" id="UP000033618">
    <property type="component" value="Unassembled WGS sequence"/>
</dbReference>
<feature type="region of interest" description="Disordered" evidence="1">
    <location>
        <begin position="16"/>
        <end position="66"/>
    </location>
</feature>
<dbReference type="RefSeq" id="WP_046153417.1">
    <property type="nucleotide sequence ID" value="NZ_CADFGU010000006.1"/>
</dbReference>